<keyword evidence="4" id="KW-1185">Reference proteome</keyword>
<comment type="similarity">
    <text evidence="1">Belongs to the OsmC/Ohr family.</text>
</comment>
<accession>A0ABU5AV28</accession>
<dbReference type="NCBIfam" id="TIGR03561">
    <property type="entry name" value="organ_hyd_perox"/>
    <property type="match status" value="1"/>
</dbReference>
<organism evidence="3 4">
    <name type="scientific">Mesorhizobium abyssinicae</name>
    <dbReference type="NCBI Taxonomy" id="1209958"/>
    <lineage>
        <taxon>Bacteria</taxon>
        <taxon>Pseudomonadati</taxon>
        <taxon>Pseudomonadota</taxon>
        <taxon>Alphaproteobacteria</taxon>
        <taxon>Hyphomicrobiales</taxon>
        <taxon>Phyllobacteriaceae</taxon>
        <taxon>Mesorhizobium</taxon>
    </lineage>
</organism>
<dbReference type="EMBL" id="JAVIIP010000019">
    <property type="protein sequence ID" value="MDX8541164.1"/>
    <property type="molecule type" value="Genomic_DNA"/>
</dbReference>
<dbReference type="Proteomes" id="UP001276564">
    <property type="component" value="Unassembled WGS sequence"/>
</dbReference>
<evidence type="ECO:0000313" key="3">
    <source>
        <dbReference type="EMBL" id="MDX8541164.1"/>
    </source>
</evidence>
<gene>
    <name evidence="3" type="ORF">RFM23_26445</name>
</gene>
<dbReference type="PANTHER" id="PTHR33797:SF2">
    <property type="entry name" value="ORGANIC HYDROPEROXIDE RESISTANCE PROTEIN-LIKE"/>
    <property type="match status" value="1"/>
</dbReference>
<dbReference type="Gene3D" id="3.30.300.20">
    <property type="match status" value="1"/>
</dbReference>
<dbReference type="InterPro" id="IPR019953">
    <property type="entry name" value="OHR"/>
</dbReference>
<feature type="compositionally biased region" description="Polar residues" evidence="2">
    <location>
        <begin position="1"/>
        <end position="10"/>
    </location>
</feature>
<evidence type="ECO:0000256" key="2">
    <source>
        <dbReference type="SAM" id="MobiDB-lite"/>
    </source>
</evidence>
<dbReference type="InterPro" id="IPR003718">
    <property type="entry name" value="OsmC/Ohr_fam"/>
</dbReference>
<dbReference type="SUPFAM" id="SSF82784">
    <property type="entry name" value="OsmC-like"/>
    <property type="match status" value="1"/>
</dbReference>
<dbReference type="PANTHER" id="PTHR33797">
    <property type="entry name" value="ORGANIC HYDROPEROXIDE RESISTANCE PROTEIN-LIKE"/>
    <property type="match status" value="1"/>
</dbReference>
<reference evidence="3 4" key="1">
    <citation type="submission" date="2023-08" db="EMBL/GenBank/DDBJ databases">
        <title>Implementing the SeqCode for naming new Mesorhizobium species isolated from Vachellia karroo root nodules.</title>
        <authorList>
            <person name="Van Lill M."/>
        </authorList>
    </citation>
    <scope>NUCLEOTIDE SEQUENCE [LARGE SCALE GENOMIC DNA]</scope>
    <source>
        <strain evidence="3 4">VK4B</strain>
    </source>
</reference>
<evidence type="ECO:0000313" key="4">
    <source>
        <dbReference type="Proteomes" id="UP001276564"/>
    </source>
</evidence>
<comment type="caution">
    <text evidence="3">The sequence shown here is derived from an EMBL/GenBank/DDBJ whole genome shotgun (WGS) entry which is preliminary data.</text>
</comment>
<dbReference type="RefSeq" id="WP_127282081.1">
    <property type="nucleotide sequence ID" value="NZ_JAVIIP010000019.1"/>
</dbReference>
<evidence type="ECO:0000256" key="1">
    <source>
        <dbReference type="ARBA" id="ARBA00007378"/>
    </source>
</evidence>
<dbReference type="InterPro" id="IPR015946">
    <property type="entry name" value="KH_dom-like_a/b"/>
</dbReference>
<dbReference type="Pfam" id="PF02566">
    <property type="entry name" value="OsmC"/>
    <property type="match status" value="1"/>
</dbReference>
<feature type="region of interest" description="Disordered" evidence="2">
    <location>
        <begin position="1"/>
        <end position="20"/>
    </location>
</feature>
<name>A0ABU5AV28_9HYPH</name>
<dbReference type="Gene3D" id="2.20.25.10">
    <property type="match status" value="1"/>
</dbReference>
<protein>
    <submittedName>
        <fullName evidence="3">Organic hydroperoxide resistance protein</fullName>
    </submittedName>
</protein>
<dbReference type="InterPro" id="IPR036102">
    <property type="entry name" value="OsmC/Ohrsf"/>
</dbReference>
<proteinExistence type="inferred from homology"/>
<sequence length="144" mass="14690">MSALYTTQARVSGGRAGHAETSDGLLKVDLAMPKELGGQGGATNPEQLFAAGYAACFESAIRFVARKEKLPLEDAAVTATVSLHPNGQGGFRLGVSLAAETKGLDHTAAEALVSAAHQICPYSNAIRGNIDVALSTVALPAKAA</sequence>